<comment type="caution">
    <text evidence="3">The sequence shown here is derived from an EMBL/GenBank/DDBJ whole genome shotgun (WGS) entry which is preliminary data.</text>
</comment>
<proteinExistence type="predicted"/>
<protein>
    <submittedName>
        <fullName evidence="3">Uncharacterized protein</fullName>
    </submittedName>
</protein>
<keyword evidence="2" id="KW-0812">Transmembrane</keyword>
<dbReference type="InterPro" id="IPR029044">
    <property type="entry name" value="Nucleotide-diphossugar_trans"/>
</dbReference>
<feature type="transmembrane region" description="Helical" evidence="2">
    <location>
        <begin position="303"/>
        <end position="323"/>
    </location>
</feature>
<dbReference type="SUPFAM" id="SSF53448">
    <property type="entry name" value="Nucleotide-diphospho-sugar transferases"/>
    <property type="match status" value="1"/>
</dbReference>
<feature type="compositionally biased region" description="Acidic residues" evidence="1">
    <location>
        <begin position="835"/>
        <end position="845"/>
    </location>
</feature>
<sequence>MEKVPSQTDIETPSASNNIRIPQGLLQSANSGFYAYSRRHLEDENQETQPLEHIIQQPAQAVLAVNPVPRSRTPDLGTDGRPQVGLGRVTSTRSQRPTRKTSSFVRSSGSIRRPLDESGLLPREPQRRERASSFDVGALLRRQRRWTEGPRSSILIEYNRPLYYAQATVHPPEHREPSQARALSPTESLAEGGHKASSEQPAIRWPGAWSPTTVSGRLSIYQPREAEREHQRHASFLSGQDAITVRRPTYQGDAPQTSALRKASVAVGNALSKLVPQARRSSIRNTFEKAKLRQQQLQRTKPVQILFQYFIYLILAAFVYFVLVGRPLWGGTVWYVYILFEYHLTIVGGSAIFIGLATFYAFGPLLVLFERPEPMPAPPLEPQPKDEKPHFPPAPFIRCFGSPMPSDAPADAEKQPEPQKHDAAIETALLIPCYKSAKLLPATLDAATRVFPATSIFVLANGNSPTPLDETEEVCTRYGVNHVWIPVGSKIVAQYVGAYVAKSFPYALLIDDDCLLPPNFPIVTDRLKGRVKCLGYTITSIGEGRSRGTLCQQAQDLEYKLSGLQRLFAGKIGSATFPHGAIVLWDTEFLIQTFKKHPGFSVSEDWFFGHVARENGSRITMASSIFVETETPSSLFFASGGARGGFGEMTVFKQRFKRWNFFFVNGCYYNFAYILFSWRLGFWEVGAKLFVFQEIYETLLYLITPFVLPISFIVRPGYTAILFAATFGLYFLNSMIFNEVHLRLASRKEDGKQQKWWQERNMMVNRWMLIFYYMPFKFALTFVNVVSCWWSLWQYAKYFSKRHPKIIEDEKAVGVVLKIEEDQEAAEALALQNVAEEDEDEDEDDGVTRHDYANDGGATKSTLQRWNARRQARHRASPELLRSQTSQSMSSQTSANSIDRTGRIPRRLTVTAVKVDVVNDPITAEQLQRRISSDQEIAPDQIVIQDVEGMDALGVTRTRSSARLSGRRLSAWTPNWLGDSNHHHQDLDGLERVEE</sequence>
<keyword evidence="4" id="KW-1185">Reference proteome</keyword>
<evidence type="ECO:0000313" key="4">
    <source>
        <dbReference type="Proteomes" id="UP001316803"/>
    </source>
</evidence>
<name>A0AAN8IIK0_9EURO</name>
<feature type="region of interest" description="Disordered" evidence="1">
    <location>
        <begin position="1"/>
        <end position="23"/>
    </location>
</feature>
<dbReference type="Gene3D" id="3.90.550.10">
    <property type="entry name" value="Spore Coat Polysaccharide Biosynthesis Protein SpsA, Chain A"/>
    <property type="match status" value="1"/>
</dbReference>
<feature type="region of interest" description="Disordered" evidence="1">
    <location>
        <begin position="975"/>
        <end position="995"/>
    </location>
</feature>
<evidence type="ECO:0000313" key="3">
    <source>
        <dbReference type="EMBL" id="KAK5949192.1"/>
    </source>
</evidence>
<keyword evidence="2" id="KW-0472">Membrane</keyword>
<evidence type="ECO:0000256" key="2">
    <source>
        <dbReference type="SAM" id="Phobius"/>
    </source>
</evidence>
<dbReference type="AlphaFoldDB" id="A0AAN8IIK0"/>
<feature type="compositionally biased region" description="Low complexity" evidence="1">
    <location>
        <begin position="883"/>
        <end position="894"/>
    </location>
</feature>
<feature type="transmembrane region" description="Helical" evidence="2">
    <location>
        <begin position="770"/>
        <end position="792"/>
    </location>
</feature>
<feature type="region of interest" description="Disordered" evidence="1">
    <location>
        <begin position="171"/>
        <end position="209"/>
    </location>
</feature>
<feature type="compositionally biased region" description="Polar residues" evidence="1">
    <location>
        <begin position="89"/>
        <end position="110"/>
    </location>
</feature>
<accession>A0AAN8IIK0</accession>
<organism evidence="3 4">
    <name type="scientific">Knufia fluminis</name>
    <dbReference type="NCBI Taxonomy" id="191047"/>
    <lineage>
        <taxon>Eukaryota</taxon>
        <taxon>Fungi</taxon>
        <taxon>Dikarya</taxon>
        <taxon>Ascomycota</taxon>
        <taxon>Pezizomycotina</taxon>
        <taxon>Eurotiomycetes</taxon>
        <taxon>Chaetothyriomycetidae</taxon>
        <taxon>Chaetothyriales</taxon>
        <taxon>Trichomeriaceae</taxon>
        <taxon>Knufia</taxon>
    </lineage>
</organism>
<evidence type="ECO:0000256" key="1">
    <source>
        <dbReference type="SAM" id="MobiDB-lite"/>
    </source>
</evidence>
<feature type="region of interest" description="Disordered" evidence="1">
    <location>
        <begin position="69"/>
        <end position="132"/>
    </location>
</feature>
<dbReference type="EMBL" id="JAKLMC020000038">
    <property type="protein sequence ID" value="KAK5949192.1"/>
    <property type="molecule type" value="Genomic_DNA"/>
</dbReference>
<feature type="transmembrane region" description="Helical" evidence="2">
    <location>
        <begin position="659"/>
        <end position="678"/>
    </location>
</feature>
<gene>
    <name evidence="3" type="ORF">OHC33_009733</name>
</gene>
<feature type="transmembrane region" description="Helical" evidence="2">
    <location>
        <begin position="343"/>
        <end position="369"/>
    </location>
</feature>
<feature type="compositionally biased region" description="Basic and acidic residues" evidence="1">
    <location>
        <begin position="980"/>
        <end position="995"/>
    </location>
</feature>
<feature type="transmembrane region" description="Helical" evidence="2">
    <location>
        <begin position="698"/>
        <end position="714"/>
    </location>
</feature>
<keyword evidence="2" id="KW-1133">Transmembrane helix</keyword>
<reference evidence="3 4" key="1">
    <citation type="submission" date="2022-12" db="EMBL/GenBank/DDBJ databases">
        <title>Genomic features and morphological characterization of a novel Knufia sp. strain isolated from spacecraft assembly facility.</title>
        <authorList>
            <person name="Teixeira M."/>
            <person name="Chander A.M."/>
            <person name="Stajich J.E."/>
            <person name="Venkateswaran K."/>
        </authorList>
    </citation>
    <scope>NUCLEOTIDE SEQUENCE [LARGE SCALE GENOMIC DNA]</scope>
    <source>
        <strain evidence="3 4">FJI-L2-BK-P2</strain>
    </source>
</reference>
<feature type="region of interest" description="Disordered" evidence="1">
    <location>
        <begin position="831"/>
        <end position="903"/>
    </location>
</feature>
<dbReference type="Proteomes" id="UP001316803">
    <property type="component" value="Unassembled WGS sequence"/>
</dbReference>
<dbReference type="Pfam" id="PF13641">
    <property type="entry name" value="Glyco_tranf_2_3"/>
    <property type="match status" value="1"/>
</dbReference>
<dbReference type="CDD" id="cd00761">
    <property type="entry name" value="Glyco_tranf_GTA_type"/>
    <property type="match status" value="1"/>
</dbReference>
<feature type="transmembrane region" description="Helical" evidence="2">
    <location>
        <begin position="721"/>
        <end position="737"/>
    </location>
</feature>